<evidence type="ECO:0000256" key="3">
    <source>
        <dbReference type="ARBA" id="ARBA00022553"/>
    </source>
</evidence>
<keyword evidence="2" id="KW-0963">Cytoplasm</keyword>
<evidence type="ECO:0000256" key="2">
    <source>
        <dbReference type="ARBA" id="ARBA00022490"/>
    </source>
</evidence>
<keyword evidence="3" id="KW-0597">Phosphoprotein</keyword>
<sequence>MSSVNLDDDNVHVRELNKLFLGCARKGETFLDAAGLRTLCEKLNLISYTEHITERVLDGFRIVEFPEFKERFVQLLPEIIDKLLVKSYEGREFRLTSLDVNNLFDRIDPNSSGFVALHQFLKEFKNQKRLSQEVNFISETFVPAVNLFESIDPGFSGIIDSHDLLEHWATCGISTEQGIMVLKQTGQPYEGKIDAIALSGRLEKQLGDLAGGSSASVVVRVALVSLHAFIDHLRCLVKEGSSRAEHLYKQLQVANQRRNMLIEELEQNQVSLEQGYELRLKESEDRYKSKIIQIEDRYLAEKKDLMKELEQAEEELSRFRQTECSSRNRLQLLERQCARLKEEATEMASTVHQLEQLNRQLKQELNKMIQPRANDDGSSTVMWRHRVELLLTHNKRLREKIDEMAKNQKKKPVTVSSMEPLCTQWTSAFRAQLMLMRKRHMNRTNNDTLSEMESEPETIFVRARKRRFLNIRERRRRYERVWKQILNREILSGSSDIEGKSGSFQKSLDVQKLRALVEKTKLEEIRKLKEDHQKEVDELKASVNQAVSEALAVQAKQMNEKFAEERKQFNVRLENERNELERKFANEKMKLINRLQEEFDHELSRMKQYSSSVIPSTARKYEREIEALEADLQAQENSSVRKIKDLKEKFAGQFDTLSCLQTPGSSANSFYHMLYEMSAEFDDCLSGRSDVSGSKKNQTKSTSFFPKRNKFDITKCGRCELIDNKLKLLQSSFTCDGNITESGIEDLGSSADSSLEVVKFCSLLPMEKAKLKEENKKLKLRLESFKEKIMDLRSALVLHNGEPNRYIGIMGGSECSDFRLPRDSSLFLTDGKIGAHCQYFAVLANQLEAENVLLNARLMEYKELVKYLVIRCKEQMDEISRLGNLFRQLVYLESQSSAAESVDPPT</sequence>
<feature type="coiled-coil region" evidence="5">
    <location>
        <begin position="768"/>
        <end position="795"/>
    </location>
</feature>
<evidence type="ECO:0000313" key="7">
    <source>
        <dbReference type="Proteomes" id="UP000274131"/>
    </source>
</evidence>
<dbReference type="EMBL" id="UXUI01008115">
    <property type="protein sequence ID" value="VDD90543.1"/>
    <property type="molecule type" value="Genomic_DNA"/>
</dbReference>
<dbReference type="PANTHER" id="PTHR18905">
    <property type="entry name" value="NINEIN"/>
    <property type="match status" value="1"/>
</dbReference>
<dbReference type="InterPro" id="IPR011992">
    <property type="entry name" value="EF-hand-dom_pair"/>
</dbReference>
<dbReference type="GO" id="GO:0005813">
    <property type="term" value="C:centrosome"/>
    <property type="evidence" value="ECO:0007669"/>
    <property type="project" value="UniProtKB-SubCell"/>
</dbReference>
<dbReference type="AlphaFoldDB" id="A0A0N4V612"/>
<dbReference type="PANTHER" id="PTHR18905:SF13">
    <property type="entry name" value="NON-CENTROSOMAL MICROTUBULE ARRAY"/>
    <property type="match status" value="1"/>
</dbReference>
<name>A0A0N4V612_ENTVE</name>
<dbReference type="STRING" id="51028.A0A0N4V612"/>
<dbReference type="GO" id="GO:0034454">
    <property type="term" value="P:microtubule anchoring at centrosome"/>
    <property type="evidence" value="ECO:0007669"/>
    <property type="project" value="TreeGrafter"/>
</dbReference>
<accession>A0A0N4V612</accession>
<keyword evidence="4" id="KW-0206">Cytoskeleton</keyword>
<keyword evidence="7" id="KW-1185">Reference proteome</keyword>
<keyword evidence="5" id="KW-0175">Coiled coil</keyword>
<evidence type="ECO:0000256" key="5">
    <source>
        <dbReference type="SAM" id="Coils"/>
    </source>
</evidence>
<reference evidence="8" key="1">
    <citation type="submission" date="2017-02" db="UniProtKB">
        <authorList>
            <consortium name="WormBaseParasite"/>
        </authorList>
    </citation>
    <scope>IDENTIFICATION</scope>
</reference>
<proteinExistence type="predicted"/>
<feature type="coiled-coil region" evidence="5">
    <location>
        <begin position="522"/>
        <end position="590"/>
    </location>
</feature>
<comment type="subcellular location">
    <subcellularLocation>
        <location evidence="1">Cytoplasm</location>
        <location evidence="1">Cytoskeleton</location>
        <location evidence="1">Microtubule organizing center</location>
        <location evidence="1">Centrosome</location>
    </subcellularLocation>
</comment>
<dbReference type="SUPFAM" id="SSF47473">
    <property type="entry name" value="EF-hand"/>
    <property type="match status" value="1"/>
</dbReference>
<dbReference type="Proteomes" id="UP000274131">
    <property type="component" value="Unassembled WGS sequence"/>
</dbReference>
<protein>
    <submittedName>
        <fullName evidence="8">EF-hand domain-containing protein</fullName>
    </submittedName>
</protein>
<feature type="coiled-coil region" evidence="5">
    <location>
        <begin position="295"/>
        <end position="407"/>
    </location>
</feature>
<dbReference type="WBParaSite" id="EVEC_0000568301-mRNA-1">
    <property type="protein sequence ID" value="EVEC_0000568301-mRNA-1"/>
    <property type="gene ID" value="EVEC_0000568301"/>
</dbReference>
<evidence type="ECO:0000313" key="6">
    <source>
        <dbReference type="EMBL" id="VDD90543.1"/>
    </source>
</evidence>
<gene>
    <name evidence="6" type="ORF">EVEC_LOCUS5294</name>
</gene>
<evidence type="ECO:0000313" key="8">
    <source>
        <dbReference type="WBParaSite" id="EVEC_0000568301-mRNA-1"/>
    </source>
</evidence>
<reference evidence="6 7" key="2">
    <citation type="submission" date="2018-10" db="EMBL/GenBank/DDBJ databases">
        <authorList>
            <consortium name="Pathogen Informatics"/>
        </authorList>
    </citation>
    <scope>NUCLEOTIDE SEQUENCE [LARGE SCALE GENOMIC DNA]</scope>
</reference>
<evidence type="ECO:0000256" key="4">
    <source>
        <dbReference type="ARBA" id="ARBA00023212"/>
    </source>
</evidence>
<dbReference type="OrthoDB" id="5799458at2759"/>
<organism evidence="8">
    <name type="scientific">Enterobius vermicularis</name>
    <name type="common">Human pinworm</name>
    <dbReference type="NCBI Taxonomy" id="51028"/>
    <lineage>
        <taxon>Eukaryota</taxon>
        <taxon>Metazoa</taxon>
        <taxon>Ecdysozoa</taxon>
        <taxon>Nematoda</taxon>
        <taxon>Chromadorea</taxon>
        <taxon>Rhabditida</taxon>
        <taxon>Spirurina</taxon>
        <taxon>Oxyuridomorpha</taxon>
        <taxon>Oxyuroidea</taxon>
        <taxon>Oxyuridae</taxon>
        <taxon>Enterobius</taxon>
    </lineage>
</organism>
<evidence type="ECO:0000256" key="1">
    <source>
        <dbReference type="ARBA" id="ARBA00004300"/>
    </source>
</evidence>